<gene>
    <name evidence="3" type="ORF">N0B31_14255</name>
</gene>
<accession>A0A9E7R092</accession>
<evidence type="ECO:0000313" key="4">
    <source>
        <dbReference type="Proteomes" id="UP001057580"/>
    </source>
</evidence>
<sequence length="134" mass="13077">MNLKTFSLGAASAVTTFLVVGAVTIAVLSGPFGESPGVGILGVLAGFVVGLGAGVVVAAFAGRLSGAARAALVTYATFGVAFLAIAALQYVNVPGADAVFTFPIHLAVSALLALAAGAAVFGRFGRTPGRKPSV</sequence>
<dbReference type="Proteomes" id="UP001057580">
    <property type="component" value="Chromosome"/>
</dbReference>
<feature type="transmembrane region" description="Helical" evidence="1">
    <location>
        <begin position="72"/>
        <end position="92"/>
    </location>
</feature>
<keyword evidence="1" id="KW-0812">Transmembrane</keyword>
<reference evidence="3" key="1">
    <citation type="submission" date="2022-09" db="EMBL/GenBank/DDBJ databases">
        <title>Diverse halophilic archaea isolated from saline environments.</title>
        <authorList>
            <person name="Cui H.-L."/>
        </authorList>
    </citation>
    <scope>NUCLEOTIDE SEQUENCE</scope>
    <source>
        <strain evidence="3">ZS-35-S2</strain>
    </source>
</reference>
<feature type="domain" description="DUF8147" evidence="2">
    <location>
        <begin position="3"/>
        <end position="118"/>
    </location>
</feature>
<evidence type="ECO:0000259" key="2">
    <source>
        <dbReference type="Pfam" id="PF26472"/>
    </source>
</evidence>
<name>A0A9E7R092_9EURY</name>
<organism evidence="3 4">
    <name type="scientific">Salinirubellus salinus</name>
    <dbReference type="NCBI Taxonomy" id="1364945"/>
    <lineage>
        <taxon>Archaea</taxon>
        <taxon>Methanobacteriati</taxon>
        <taxon>Methanobacteriota</taxon>
        <taxon>Stenosarchaea group</taxon>
        <taxon>Halobacteria</taxon>
        <taxon>Halobacteriales</taxon>
        <taxon>Natronomonadaceae</taxon>
        <taxon>Salinirubellus</taxon>
    </lineage>
</organism>
<dbReference type="KEGG" id="ssai:N0B31_14255"/>
<proteinExistence type="predicted"/>
<dbReference type="AlphaFoldDB" id="A0A9E7R092"/>
<dbReference type="EMBL" id="CP104003">
    <property type="protein sequence ID" value="UWM53300.1"/>
    <property type="molecule type" value="Genomic_DNA"/>
</dbReference>
<keyword evidence="4" id="KW-1185">Reference proteome</keyword>
<dbReference type="RefSeq" id="WP_260592294.1">
    <property type="nucleotide sequence ID" value="NZ_CP104003.1"/>
</dbReference>
<dbReference type="InterPro" id="IPR058460">
    <property type="entry name" value="DUF8147"/>
</dbReference>
<keyword evidence="1" id="KW-0472">Membrane</keyword>
<feature type="transmembrane region" description="Helical" evidence="1">
    <location>
        <begin position="38"/>
        <end position="60"/>
    </location>
</feature>
<evidence type="ECO:0000256" key="1">
    <source>
        <dbReference type="SAM" id="Phobius"/>
    </source>
</evidence>
<evidence type="ECO:0000313" key="3">
    <source>
        <dbReference type="EMBL" id="UWM53300.1"/>
    </source>
</evidence>
<keyword evidence="1" id="KW-1133">Transmembrane helix</keyword>
<dbReference type="Pfam" id="PF26472">
    <property type="entry name" value="DUF8147"/>
    <property type="match status" value="1"/>
</dbReference>
<dbReference type="GeneID" id="74943607"/>
<feature type="transmembrane region" description="Helical" evidence="1">
    <location>
        <begin position="98"/>
        <end position="121"/>
    </location>
</feature>
<protein>
    <submittedName>
        <fullName evidence="3">Permease</fullName>
    </submittedName>
</protein>